<evidence type="ECO:0000313" key="1">
    <source>
        <dbReference type="EMBL" id="ALX04798.1"/>
    </source>
</evidence>
<reference evidence="1 2" key="1">
    <citation type="journal article" date="1991" name="Int. J. Syst. Bacteriol.">
        <title>Description of the erythromycin-producing bacterium Arthrobacter sp. strain NRRL B-3381 as Aeromicrobium erythreum gen. nov., sp. nov.</title>
        <authorList>
            <person name="Miller E.S."/>
            <person name="Woese C.R."/>
            <person name="Brenner S."/>
        </authorList>
    </citation>
    <scope>NUCLEOTIDE SEQUENCE [LARGE SCALE GENOMIC DNA]</scope>
    <source>
        <strain evidence="1 2">AR18</strain>
    </source>
</reference>
<gene>
    <name evidence="1" type="ORF">AERYTH_08850</name>
</gene>
<dbReference type="PATRIC" id="fig|2041.4.peg.1853"/>
<dbReference type="PANTHER" id="PTHR43546:SF3">
    <property type="entry name" value="UPF0173 METAL-DEPENDENT HYDROLASE MJ1163"/>
    <property type="match status" value="1"/>
</dbReference>
<dbReference type="InterPro" id="IPR050114">
    <property type="entry name" value="UPF0173_UPF0282_UlaG_hydrolase"/>
</dbReference>
<dbReference type="EMBL" id="CP011502">
    <property type="protein sequence ID" value="ALX04798.1"/>
    <property type="molecule type" value="Genomic_DNA"/>
</dbReference>
<dbReference type="STRING" id="2041.AERYTH_08850"/>
<dbReference type="RefSeq" id="WP_067857409.1">
    <property type="nucleotide sequence ID" value="NZ_CP011502.1"/>
</dbReference>
<keyword evidence="2" id="KW-1185">Reference proteome</keyword>
<dbReference type="AlphaFoldDB" id="A0A0U4CAI5"/>
<dbReference type="SUPFAM" id="SSF56281">
    <property type="entry name" value="Metallo-hydrolase/oxidoreductase"/>
    <property type="match status" value="1"/>
</dbReference>
<evidence type="ECO:0000313" key="2">
    <source>
        <dbReference type="Proteomes" id="UP000067689"/>
    </source>
</evidence>
<dbReference type="Proteomes" id="UP000067689">
    <property type="component" value="Chromosome"/>
</dbReference>
<accession>A0A0U4CAI5</accession>
<name>A0A0U4CAI5_9ACTN</name>
<dbReference type="InterPro" id="IPR036866">
    <property type="entry name" value="RibonucZ/Hydroxyglut_hydro"/>
</dbReference>
<protein>
    <recommendedName>
        <fullName evidence="3">Metallo-beta-lactamase domain-containing protein</fullName>
    </recommendedName>
</protein>
<sequence>MRITRLGHAALLLETDRARVLVDPGAFSLDDAFTARDLDAVVVTHQHPDHLHPDRARELVEANPQALFVADPETAEQQGEPWQAHRAGHVTEIGDLTLTGVGERHAVILPALPVVANVGLLVEGPSADGGRVRLFHPGDSYASIPDGVDVLALPLSAPWARIADTVEFLQTVSPSNLLPIHDATISEVAYGVYWNHVVNFGGVDADRAHRLTPGQSLDV</sequence>
<dbReference type="Pfam" id="PF13483">
    <property type="entry name" value="Lactamase_B_3"/>
    <property type="match status" value="1"/>
</dbReference>
<proteinExistence type="predicted"/>
<dbReference type="OrthoDB" id="3190691at2"/>
<dbReference type="PANTHER" id="PTHR43546">
    <property type="entry name" value="UPF0173 METAL-DEPENDENT HYDROLASE MJ1163-RELATED"/>
    <property type="match status" value="1"/>
</dbReference>
<dbReference type="Gene3D" id="3.60.15.10">
    <property type="entry name" value="Ribonuclease Z/Hydroxyacylglutathione hydrolase-like"/>
    <property type="match status" value="1"/>
</dbReference>
<dbReference type="KEGG" id="aer:AERYTH_08850"/>
<organism evidence="1 2">
    <name type="scientific">Aeromicrobium erythreum</name>
    <dbReference type="NCBI Taxonomy" id="2041"/>
    <lineage>
        <taxon>Bacteria</taxon>
        <taxon>Bacillati</taxon>
        <taxon>Actinomycetota</taxon>
        <taxon>Actinomycetes</taxon>
        <taxon>Propionibacteriales</taxon>
        <taxon>Nocardioidaceae</taxon>
        <taxon>Aeromicrobium</taxon>
    </lineage>
</organism>
<evidence type="ECO:0008006" key="3">
    <source>
        <dbReference type="Google" id="ProtNLM"/>
    </source>
</evidence>